<dbReference type="InterPro" id="IPR001841">
    <property type="entry name" value="Znf_RING"/>
</dbReference>
<feature type="domain" description="RING-type" evidence="3">
    <location>
        <begin position="195"/>
        <end position="248"/>
    </location>
</feature>
<evidence type="ECO:0000313" key="6">
    <source>
        <dbReference type="Proteomes" id="UP000822688"/>
    </source>
</evidence>
<dbReference type="PANTHER" id="PTHR21540">
    <property type="entry name" value="RING FINGER AND SWIM DOMAIN-CONTAINING PROTEIN 2"/>
    <property type="match status" value="1"/>
</dbReference>
<reference evidence="5" key="1">
    <citation type="submission" date="2020-06" db="EMBL/GenBank/DDBJ databases">
        <title>WGS assembly of Ceratodon purpureus strain R40.</title>
        <authorList>
            <person name="Carey S.B."/>
            <person name="Jenkins J."/>
            <person name="Shu S."/>
            <person name="Lovell J.T."/>
            <person name="Sreedasyam A."/>
            <person name="Maumus F."/>
            <person name="Tiley G.P."/>
            <person name="Fernandez-Pozo N."/>
            <person name="Barry K."/>
            <person name="Chen C."/>
            <person name="Wang M."/>
            <person name="Lipzen A."/>
            <person name="Daum C."/>
            <person name="Saski C.A."/>
            <person name="Payton A.C."/>
            <person name="Mcbreen J.C."/>
            <person name="Conrad R.E."/>
            <person name="Kollar L.M."/>
            <person name="Olsson S."/>
            <person name="Huttunen S."/>
            <person name="Landis J.B."/>
            <person name="Wickett N.J."/>
            <person name="Johnson M.G."/>
            <person name="Rensing S.A."/>
            <person name="Grimwood J."/>
            <person name="Schmutz J."/>
            <person name="Mcdaniel S.F."/>
        </authorList>
    </citation>
    <scope>NUCLEOTIDE SEQUENCE</scope>
    <source>
        <strain evidence="5">R40</strain>
    </source>
</reference>
<comment type="caution">
    <text evidence="5">The sequence shown here is derived from an EMBL/GenBank/DDBJ whole genome shotgun (WGS) entry which is preliminary data.</text>
</comment>
<gene>
    <name evidence="5" type="ORF">KC19_7G164900</name>
</gene>
<dbReference type="InterPro" id="IPR013083">
    <property type="entry name" value="Znf_RING/FYVE/PHD"/>
</dbReference>
<evidence type="ECO:0000259" key="4">
    <source>
        <dbReference type="PROSITE" id="PS50966"/>
    </source>
</evidence>
<keyword evidence="1" id="KW-0863">Zinc-finger</keyword>
<dbReference type="PROSITE" id="PS50089">
    <property type="entry name" value="ZF_RING_2"/>
    <property type="match status" value="1"/>
</dbReference>
<sequence>MVSPKRKAVGVTDGAGTSSEPATPKRARKAKAEPAEKRMARFVGSPSVAVRERIQRAYQHRLYLIEKKMMGTGESSPTGCEFFVLGATGNVYSVKLEKRPSCTCPDAARGNVCKHHLFVMLRVLKLPQSDPRVWQKALLSTELEELLNMSATNEGVLASQLVRQRFHEITGPDPETNARPNDTVNSIQRDLEGDCPICYEAMAGNNGKPGEPVVFCKSCGNNVHRDCFEKWSRSKRSTGGRVTCIYCRAEWDDIRSKKSQKSETAHGGYVNLASYSEGHAHEDTSLESLYPNSWEWIDSHSRTRL</sequence>
<evidence type="ECO:0000313" key="5">
    <source>
        <dbReference type="EMBL" id="KAG0567831.1"/>
    </source>
</evidence>
<dbReference type="GO" id="GO:0061630">
    <property type="term" value="F:ubiquitin protein ligase activity"/>
    <property type="evidence" value="ECO:0007669"/>
    <property type="project" value="InterPro"/>
</dbReference>
<keyword evidence="6" id="KW-1185">Reference proteome</keyword>
<organism evidence="5 6">
    <name type="scientific">Ceratodon purpureus</name>
    <name type="common">Fire moss</name>
    <name type="synonym">Dicranum purpureum</name>
    <dbReference type="NCBI Taxonomy" id="3225"/>
    <lineage>
        <taxon>Eukaryota</taxon>
        <taxon>Viridiplantae</taxon>
        <taxon>Streptophyta</taxon>
        <taxon>Embryophyta</taxon>
        <taxon>Bryophyta</taxon>
        <taxon>Bryophytina</taxon>
        <taxon>Bryopsida</taxon>
        <taxon>Dicranidae</taxon>
        <taxon>Pseudoditrichales</taxon>
        <taxon>Ditrichaceae</taxon>
        <taxon>Ceratodon</taxon>
    </lineage>
</organism>
<dbReference type="PANTHER" id="PTHR21540:SF0">
    <property type="entry name" value="PHD FAMILY PROTEIN"/>
    <property type="match status" value="1"/>
</dbReference>
<dbReference type="AlphaFoldDB" id="A0A8T0H7D0"/>
<dbReference type="GO" id="GO:0008270">
    <property type="term" value="F:zinc ion binding"/>
    <property type="evidence" value="ECO:0007669"/>
    <property type="project" value="UniProtKB-KW"/>
</dbReference>
<evidence type="ECO:0000259" key="3">
    <source>
        <dbReference type="PROSITE" id="PS50089"/>
    </source>
</evidence>
<name>A0A8T0H7D0_CERPU</name>
<accession>A0A8T0H7D0</accession>
<evidence type="ECO:0008006" key="7">
    <source>
        <dbReference type="Google" id="ProtNLM"/>
    </source>
</evidence>
<evidence type="ECO:0000256" key="1">
    <source>
        <dbReference type="PROSITE-ProRule" id="PRU00175"/>
    </source>
</evidence>
<dbReference type="Gene3D" id="3.30.40.10">
    <property type="entry name" value="Zinc/RING finger domain, C3HC4 (zinc finger)"/>
    <property type="match status" value="1"/>
</dbReference>
<dbReference type="SUPFAM" id="SSF57850">
    <property type="entry name" value="RING/U-box"/>
    <property type="match status" value="1"/>
</dbReference>
<protein>
    <recommendedName>
        <fullName evidence="7">Mitogen-activated protein kinase kinase kinase 1</fullName>
    </recommendedName>
</protein>
<dbReference type="InterPro" id="IPR039903">
    <property type="entry name" value="Zswim2"/>
</dbReference>
<dbReference type="CDD" id="cd16494">
    <property type="entry name" value="RING-CH-C4HC3_ZSWM2"/>
    <property type="match status" value="1"/>
</dbReference>
<dbReference type="Pfam" id="PF04434">
    <property type="entry name" value="SWIM"/>
    <property type="match status" value="1"/>
</dbReference>
<feature type="region of interest" description="Disordered" evidence="2">
    <location>
        <begin position="1"/>
        <end position="38"/>
    </location>
</feature>
<dbReference type="PROSITE" id="PS50966">
    <property type="entry name" value="ZF_SWIM"/>
    <property type="match status" value="1"/>
</dbReference>
<feature type="domain" description="SWIM-type" evidence="4">
    <location>
        <begin position="92"/>
        <end position="124"/>
    </location>
</feature>
<dbReference type="EMBL" id="CM026428">
    <property type="protein sequence ID" value="KAG0567831.1"/>
    <property type="molecule type" value="Genomic_DNA"/>
</dbReference>
<keyword evidence="1" id="KW-0479">Metal-binding</keyword>
<dbReference type="InterPro" id="IPR007527">
    <property type="entry name" value="Znf_SWIM"/>
</dbReference>
<keyword evidence="1" id="KW-0862">Zinc</keyword>
<dbReference type="Proteomes" id="UP000822688">
    <property type="component" value="Chromosome 7"/>
</dbReference>
<evidence type="ECO:0000256" key="2">
    <source>
        <dbReference type="SAM" id="MobiDB-lite"/>
    </source>
</evidence>
<proteinExistence type="predicted"/>
<dbReference type="Pfam" id="PF13639">
    <property type="entry name" value="zf-RING_2"/>
    <property type="match status" value="1"/>
</dbReference>